<dbReference type="EMBL" id="JAWJUL010000022">
    <property type="protein sequence ID" value="MDV3439363.1"/>
    <property type="molecule type" value="Genomic_DNA"/>
</dbReference>
<evidence type="ECO:0008006" key="3">
    <source>
        <dbReference type="Google" id="ProtNLM"/>
    </source>
</evidence>
<evidence type="ECO:0000313" key="2">
    <source>
        <dbReference type="Proteomes" id="UP001273935"/>
    </source>
</evidence>
<sequence length="170" mass="18997">MYPSAYEAPEEIRALSGPCGPLAVWMVLKRHGVEVPAEEIIKRCRYTPEEGCYTVCLAEALVSFGLRVRFHTQPDDDKQPGELLSYSALECTYPAVSLATLHKLFMQGACVILFYATSSGAHFSPLAGIRANKLLLANDAVPHMLISRFRRRWREPGILRQALVVFGKEM</sequence>
<gene>
    <name evidence="1" type="ORF">R0G64_07965</name>
</gene>
<dbReference type="RefSeq" id="WP_165673561.1">
    <property type="nucleotide sequence ID" value="NZ_CP133395.1"/>
</dbReference>
<evidence type="ECO:0000313" key="1">
    <source>
        <dbReference type="EMBL" id="MDV3439363.1"/>
    </source>
</evidence>
<name>A0ABU3XN52_9GAMM</name>
<proteinExistence type="predicted"/>
<comment type="caution">
    <text evidence="1">The sequence shown here is derived from an EMBL/GenBank/DDBJ whole genome shotgun (WGS) entry which is preliminary data.</text>
</comment>
<keyword evidence="2" id="KW-1185">Reference proteome</keyword>
<reference evidence="1 2" key="1">
    <citation type="submission" date="2023-10" db="EMBL/GenBank/DDBJ databases">
        <title>Pseudomonas otitidis isolated from a paediatric patient with cystic fibrosis in Chile.</title>
        <authorList>
            <person name="Amsteins-Romero L."/>
            <person name="Opazo-Capurro A."/>
            <person name="Matus-Kohler M."/>
            <person name="Gonzalez-Rocha G."/>
        </authorList>
    </citation>
    <scope>NUCLEOTIDE SEQUENCE [LARGE SCALE GENOMIC DNA]</scope>
    <source>
        <strain evidence="1 2">P-714</strain>
    </source>
</reference>
<organism evidence="1 2">
    <name type="scientific">Metapseudomonas otitidis</name>
    <dbReference type="NCBI Taxonomy" id="319939"/>
    <lineage>
        <taxon>Bacteria</taxon>
        <taxon>Pseudomonadati</taxon>
        <taxon>Pseudomonadota</taxon>
        <taxon>Gammaproteobacteria</taxon>
        <taxon>Pseudomonadales</taxon>
        <taxon>Pseudomonadaceae</taxon>
        <taxon>Metapseudomonas</taxon>
    </lineage>
</organism>
<dbReference type="Gene3D" id="3.90.70.10">
    <property type="entry name" value="Cysteine proteinases"/>
    <property type="match status" value="1"/>
</dbReference>
<dbReference type="Proteomes" id="UP001273935">
    <property type="component" value="Unassembled WGS sequence"/>
</dbReference>
<accession>A0ABU3XN52</accession>
<protein>
    <recommendedName>
        <fullName evidence="3">Peptidase C39-like domain-containing protein</fullName>
    </recommendedName>
</protein>